<evidence type="ECO:0000313" key="8">
    <source>
        <dbReference type="EMBL" id="RUO79432.1"/>
    </source>
</evidence>
<evidence type="ECO:0000259" key="7">
    <source>
        <dbReference type="Pfam" id="PF04024"/>
    </source>
</evidence>
<dbReference type="InterPro" id="IPR007168">
    <property type="entry name" value="Phageshock_PspC_N"/>
</dbReference>
<dbReference type="Proteomes" id="UP000288279">
    <property type="component" value="Unassembled WGS sequence"/>
</dbReference>
<evidence type="ECO:0000256" key="4">
    <source>
        <dbReference type="ARBA" id="ARBA00022989"/>
    </source>
</evidence>
<keyword evidence="5 6" id="KW-0472">Membrane</keyword>
<dbReference type="PANTHER" id="PTHR33885:SF3">
    <property type="entry name" value="PHAGE SHOCK PROTEIN C"/>
    <property type="match status" value="1"/>
</dbReference>
<dbReference type="AlphaFoldDB" id="A0A432ZNJ5"/>
<comment type="subcellular location">
    <subcellularLocation>
        <location evidence="1">Cell membrane</location>
        <topology evidence="1">Single-pass membrane protein</topology>
    </subcellularLocation>
</comment>
<keyword evidence="4 6" id="KW-1133">Transmembrane helix</keyword>
<protein>
    <submittedName>
        <fullName evidence="8">Envelope stress response membrane protein PspC</fullName>
    </submittedName>
</protein>
<reference evidence="8 9" key="1">
    <citation type="journal article" date="2011" name="Front. Microbiol.">
        <title>Genomic signatures of strain selection and enhancement in Bacillus atrophaeus var. globigii, a historical biowarfare simulant.</title>
        <authorList>
            <person name="Gibbons H.S."/>
            <person name="Broomall S.M."/>
            <person name="McNew L.A."/>
            <person name="Daligault H."/>
            <person name="Chapman C."/>
            <person name="Bruce D."/>
            <person name="Karavis M."/>
            <person name="Krepps M."/>
            <person name="McGregor P.A."/>
            <person name="Hong C."/>
            <person name="Park K.H."/>
            <person name="Akmal A."/>
            <person name="Feldman A."/>
            <person name="Lin J.S."/>
            <person name="Chang W.E."/>
            <person name="Higgs B.W."/>
            <person name="Demirev P."/>
            <person name="Lindquist J."/>
            <person name="Liem A."/>
            <person name="Fochler E."/>
            <person name="Read T.D."/>
            <person name="Tapia R."/>
            <person name="Johnson S."/>
            <person name="Bishop-Lilly K.A."/>
            <person name="Detter C."/>
            <person name="Han C."/>
            <person name="Sozhamannan S."/>
            <person name="Rosenzweig C.N."/>
            <person name="Skowronski E.W."/>
        </authorList>
    </citation>
    <scope>NUCLEOTIDE SEQUENCE [LARGE SCALE GENOMIC DNA]</scope>
    <source>
        <strain evidence="8 9">PIT1</strain>
    </source>
</reference>
<gene>
    <name evidence="8" type="primary">pspC</name>
    <name evidence="8" type="ORF">CWI83_02690</name>
</gene>
<dbReference type="RefSeq" id="WP_126825343.1">
    <property type="nucleotide sequence ID" value="NZ_PIQG01000001.1"/>
</dbReference>
<evidence type="ECO:0000256" key="3">
    <source>
        <dbReference type="ARBA" id="ARBA00022692"/>
    </source>
</evidence>
<sequence length="128" mass="14791">MSKEKRELLRDKKKGKIAGVCAGIADYFGIETWLVRIICVTAAVFGQGFVIVLYIAGWFILDEKPEQEQLKEEEHIAIKKRIWQAGEPPAGAFREVSGEYQDLEVRLQKMERYVTSNAYRLDRELKQL</sequence>
<organism evidence="8 9">
    <name type="scientific">Pseudidiomarina taiwanensis</name>
    <dbReference type="NCBI Taxonomy" id="337250"/>
    <lineage>
        <taxon>Bacteria</taxon>
        <taxon>Pseudomonadati</taxon>
        <taxon>Pseudomonadota</taxon>
        <taxon>Gammaproteobacteria</taxon>
        <taxon>Alteromonadales</taxon>
        <taxon>Idiomarinaceae</taxon>
        <taxon>Pseudidiomarina</taxon>
    </lineage>
</organism>
<dbReference type="PANTHER" id="PTHR33885">
    <property type="entry name" value="PHAGE SHOCK PROTEIN C"/>
    <property type="match status" value="1"/>
</dbReference>
<keyword evidence="2" id="KW-1003">Cell membrane</keyword>
<dbReference type="OrthoDB" id="7359894at2"/>
<dbReference type="InterPro" id="IPR014320">
    <property type="entry name" value="Phageshock_PspC"/>
</dbReference>
<evidence type="ECO:0000256" key="2">
    <source>
        <dbReference type="ARBA" id="ARBA00022475"/>
    </source>
</evidence>
<name>A0A432ZNJ5_9GAMM</name>
<accession>A0A432ZNJ5</accession>
<dbReference type="EMBL" id="PIQG01000001">
    <property type="protein sequence ID" value="RUO79432.1"/>
    <property type="molecule type" value="Genomic_DNA"/>
</dbReference>
<comment type="caution">
    <text evidence="8">The sequence shown here is derived from an EMBL/GenBank/DDBJ whole genome shotgun (WGS) entry which is preliminary data.</text>
</comment>
<dbReference type="GO" id="GO:0005886">
    <property type="term" value="C:plasma membrane"/>
    <property type="evidence" value="ECO:0007669"/>
    <property type="project" value="UniProtKB-SubCell"/>
</dbReference>
<feature type="transmembrane region" description="Helical" evidence="6">
    <location>
        <begin position="33"/>
        <end position="61"/>
    </location>
</feature>
<evidence type="ECO:0000256" key="6">
    <source>
        <dbReference type="SAM" id="Phobius"/>
    </source>
</evidence>
<dbReference type="NCBIfam" id="TIGR02978">
    <property type="entry name" value="phageshock_pspC"/>
    <property type="match status" value="1"/>
</dbReference>
<keyword evidence="3 6" id="KW-0812">Transmembrane</keyword>
<feature type="domain" description="Phage shock protein PspC N-terminal" evidence="7">
    <location>
        <begin position="7"/>
        <end position="63"/>
    </location>
</feature>
<dbReference type="Pfam" id="PF04024">
    <property type="entry name" value="PspC"/>
    <property type="match status" value="1"/>
</dbReference>
<evidence type="ECO:0000256" key="5">
    <source>
        <dbReference type="ARBA" id="ARBA00023136"/>
    </source>
</evidence>
<keyword evidence="9" id="KW-1185">Reference proteome</keyword>
<proteinExistence type="predicted"/>
<evidence type="ECO:0000256" key="1">
    <source>
        <dbReference type="ARBA" id="ARBA00004162"/>
    </source>
</evidence>
<evidence type="ECO:0000313" key="9">
    <source>
        <dbReference type="Proteomes" id="UP000288279"/>
    </source>
</evidence>
<dbReference type="InterPro" id="IPR052027">
    <property type="entry name" value="PspC"/>
</dbReference>